<feature type="transmembrane region" description="Helical" evidence="1">
    <location>
        <begin position="20"/>
        <end position="41"/>
    </location>
</feature>
<sequence length="163" mass="18526">MLEKTQGILDYLLVSPLHIFEYLLAKMTSLTLIALFSSLIIAYSSGLSFNPFVLTLIIIIISSFFTLLGFIVALQCETINQYFVKIIPSIILLIVPCMLLFVVNDLLIIKLIPSVASIYLILGVFQGIYLWEFLIYSTSLIIFIILCFSYIKKYIFKILYGGK</sequence>
<feature type="transmembrane region" description="Helical" evidence="1">
    <location>
        <begin position="134"/>
        <end position="151"/>
    </location>
</feature>
<feature type="transmembrane region" description="Helical" evidence="1">
    <location>
        <begin position="53"/>
        <end position="74"/>
    </location>
</feature>
<gene>
    <name evidence="2" type="ORF">GC105_08270</name>
</gene>
<keyword evidence="1" id="KW-0812">Transmembrane</keyword>
<reference evidence="2 3" key="1">
    <citation type="submission" date="2019-10" db="EMBL/GenBank/DDBJ databases">
        <title>Alkalibaculum tamaniensis sp.nov., a new alkaliphilic acetogen, isolated on methoxylated aromatics from a mud volcano.</title>
        <authorList>
            <person name="Khomyakova M.A."/>
            <person name="Merkel A.Y."/>
            <person name="Bonch-Osmolovskaya E.A."/>
            <person name="Slobodkin A.I."/>
        </authorList>
    </citation>
    <scope>NUCLEOTIDE SEQUENCE [LARGE SCALE GENOMIC DNA]</scope>
    <source>
        <strain evidence="2 3">M08DMB</strain>
    </source>
</reference>
<protein>
    <submittedName>
        <fullName evidence="2">ABC transporter permease</fullName>
    </submittedName>
</protein>
<organism evidence="2 3">
    <name type="scientific">Alkalibaculum sporogenes</name>
    <dbReference type="NCBI Taxonomy" id="2655001"/>
    <lineage>
        <taxon>Bacteria</taxon>
        <taxon>Bacillati</taxon>
        <taxon>Bacillota</taxon>
        <taxon>Clostridia</taxon>
        <taxon>Eubacteriales</taxon>
        <taxon>Eubacteriaceae</taxon>
        <taxon>Alkalibaculum</taxon>
    </lineage>
</organism>
<dbReference type="AlphaFoldDB" id="A0A6A7K9Q3"/>
<evidence type="ECO:0000256" key="1">
    <source>
        <dbReference type="SAM" id="Phobius"/>
    </source>
</evidence>
<keyword evidence="1" id="KW-1133">Transmembrane helix</keyword>
<accession>A0A6A7K9Q3</accession>
<feature type="transmembrane region" description="Helical" evidence="1">
    <location>
        <begin position="86"/>
        <end position="104"/>
    </location>
</feature>
<comment type="caution">
    <text evidence="2">The sequence shown here is derived from an EMBL/GenBank/DDBJ whole genome shotgun (WGS) entry which is preliminary data.</text>
</comment>
<keyword evidence="3" id="KW-1185">Reference proteome</keyword>
<dbReference type="EMBL" id="WHNX01000010">
    <property type="protein sequence ID" value="MPW25783.1"/>
    <property type="molecule type" value="Genomic_DNA"/>
</dbReference>
<evidence type="ECO:0000313" key="3">
    <source>
        <dbReference type="Proteomes" id="UP000440004"/>
    </source>
</evidence>
<dbReference type="Proteomes" id="UP000440004">
    <property type="component" value="Unassembled WGS sequence"/>
</dbReference>
<keyword evidence="1" id="KW-0472">Membrane</keyword>
<proteinExistence type="predicted"/>
<name>A0A6A7K9Q3_9FIRM</name>
<evidence type="ECO:0000313" key="2">
    <source>
        <dbReference type="EMBL" id="MPW25783.1"/>
    </source>
</evidence>